<dbReference type="GO" id="GO:0016491">
    <property type="term" value="F:oxidoreductase activity"/>
    <property type="evidence" value="ECO:0007669"/>
    <property type="project" value="InterPro"/>
</dbReference>
<evidence type="ECO:0000313" key="9">
    <source>
        <dbReference type="Proteomes" id="UP000243859"/>
    </source>
</evidence>
<dbReference type="PANTHER" id="PTHR43273:SF8">
    <property type="entry name" value="RADICAL SAM DOMAIN PROTEIN"/>
    <property type="match status" value="1"/>
</dbReference>
<dbReference type="SFLD" id="SFLDS00029">
    <property type="entry name" value="Radical_SAM"/>
    <property type="match status" value="1"/>
</dbReference>
<dbReference type="GO" id="GO:0046872">
    <property type="term" value="F:metal ion binding"/>
    <property type="evidence" value="ECO:0007669"/>
    <property type="project" value="UniProtKB-KW"/>
</dbReference>
<dbReference type="GO" id="GO:0051539">
    <property type="term" value="F:4 iron, 4 sulfur cluster binding"/>
    <property type="evidence" value="ECO:0007669"/>
    <property type="project" value="UniProtKB-KW"/>
</dbReference>
<protein>
    <submittedName>
        <fullName evidence="8">Radical SAM protein with 4Fe4S-binding SPASM domain</fullName>
    </submittedName>
</protein>
<dbReference type="InterPro" id="IPR058240">
    <property type="entry name" value="rSAM_sf"/>
</dbReference>
<dbReference type="SFLD" id="SFLDG01384">
    <property type="entry name" value="thioether_bond_formation_requi"/>
    <property type="match status" value="1"/>
</dbReference>
<dbReference type="Proteomes" id="UP000243859">
    <property type="component" value="Unassembled WGS sequence"/>
</dbReference>
<comment type="cofactor">
    <cofactor evidence="1">
        <name>[4Fe-4S] cluster</name>
        <dbReference type="ChEBI" id="CHEBI:49883"/>
    </cofactor>
</comment>
<evidence type="ECO:0000259" key="7">
    <source>
        <dbReference type="PROSITE" id="PS51918"/>
    </source>
</evidence>
<dbReference type="RefSeq" id="WP_107891811.1">
    <property type="nucleotide sequence ID" value="NZ_NHSI01000046.1"/>
</dbReference>
<keyword evidence="4" id="KW-0479">Metal-binding</keyword>
<comment type="caution">
    <text evidence="8">The sequence shown here is derived from an EMBL/GenBank/DDBJ whole genome shotgun (WGS) entry which is preliminary data.</text>
</comment>
<accession>A0A2T5BT53</accession>
<evidence type="ECO:0000256" key="2">
    <source>
        <dbReference type="ARBA" id="ARBA00022485"/>
    </source>
</evidence>
<dbReference type="AlphaFoldDB" id="A0A2T5BT53"/>
<dbReference type="SFLD" id="SFLDG01386">
    <property type="entry name" value="main_SPASM_domain-containing"/>
    <property type="match status" value="1"/>
</dbReference>
<dbReference type="PROSITE" id="PS01305">
    <property type="entry name" value="MOAA_NIFB_PQQE"/>
    <property type="match status" value="1"/>
</dbReference>
<name>A0A2T5BT53_9RHOB</name>
<feature type="domain" description="Radical SAM core" evidence="7">
    <location>
        <begin position="82"/>
        <end position="320"/>
    </location>
</feature>
<evidence type="ECO:0000256" key="3">
    <source>
        <dbReference type="ARBA" id="ARBA00022691"/>
    </source>
</evidence>
<keyword evidence="2" id="KW-0004">4Fe-4S</keyword>
<dbReference type="Pfam" id="PF04055">
    <property type="entry name" value="Radical_SAM"/>
    <property type="match status" value="1"/>
</dbReference>
<dbReference type="InterPro" id="IPR007197">
    <property type="entry name" value="rSAM"/>
</dbReference>
<evidence type="ECO:0000256" key="5">
    <source>
        <dbReference type="ARBA" id="ARBA00023004"/>
    </source>
</evidence>
<dbReference type="SFLD" id="SFLDG01067">
    <property type="entry name" value="SPASM/twitch_domain_containing"/>
    <property type="match status" value="1"/>
</dbReference>
<keyword evidence="3" id="KW-0949">S-adenosyl-L-methionine</keyword>
<dbReference type="InterPro" id="IPR023867">
    <property type="entry name" value="Sulphatase_maturase_rSAM"/>
</dbReference>
<gene>
    <name evidence="8" type="ORF">C8N32_106133</name>
</gene>
<dbReference type="PANTHER" id="PTHR43273">
    <property type="entry name" value="ANAEROBIC SULFATASE-MATURATING ENZYME HOMOLOG ASLB-RELATED"/>
    <property type="match status" value="1"/>
</dbReference>
<dbReference type="CDD" id="cd01335">
    <property type="entry name" value="Radical_SAM"/>
    <property type="match status" value="1"/>
</dbReference>
<dbReference type="OrthoDB" id="9782387at2"/>
<dbReference type="SUPFAM" id="SSF102114">
    <property type="entry name" value="Radical SAM enzymes"/>
    <property type="match status" value="1"/>
</dbReference>
<dbReference type="EMBL" id="QAAA01000006">
    <property type="protein sequence ID" value="PTN02560.1"/>
    <property type="molecule type" value="Genomic_DNA"/>
</dbReference>
<reference evidence="8 9" key="1">
    <citation type="submission" date="2018-04" db="EMBL/GenBank/DDBJ databases">
        <title>Genomic Encyclopedia of Archaeal and Bacterial Type Strains, Phase II (KMG-II): from individual species to whole genera.</title>
        <authorList>
            <person name="Goeker M."/>
        </authorList>
    </citation>
    <scope>NUCLEOTIDE SEQUENCE [LARGE SCALE GENOMIC DNA]</scope>
    <source>
        <strain evidence="8 9">DSM 18064</strain>
    </source>
</reference>
<keyword evidence="6" id="KW-0411">Iron-sulfur</keyword>
<dbReference type="InterPro" id="IPR013785">
    <property type="entry name" value="Aldolase_TIM"/>
</dbReference>
<keyword evidence="9" id="KW-1185">Reference proteome</keyword>
<evidence type="ECO:0000313" key="8">
    <source>
        <dbReference type="EMBL" id="PTN02560.1"/>
    </source>
</evidence>
<dbReference type="InterPro" id="IPR000385">
    <property type="entry name" value="MoaA_NifB_PqqE_Fe-S-bd_CS"/>
</dbReference>
<dbReference type="PROSITE" id="PS51918">
    <property type="entry name" value="RADICAL_SAM"/>
    <property type="match status" value="1"/>
</dbReference>
<proteinExistence type="predicted"/>
<evidence type="ECO:0000256" key="4">
    <source>
        <dbReference type="ARBA" id="ARBA00022723"/>
    </source>
</evidence>
<evidence type="ECO:0000256" key="1">
    <source>
        <dbReference type="ARBA" id="ARBA00001966"/>
    </source>
</evidence>
<sequence>MPNHLRAGGLPLARFRTARHGYVYDAATNQILRLPDDLWQRLPALLRNSGAPLPRLLARLQREAGVLSPQRPARVTARSVPHDGDRLFSLILNVTEACNIRCGYCVYGGAYMGKRAHGNRRMTLETAKRAIDHLARHDANTAYPFRMLGWYGGEPLMNFALIRESAACFKSVFSGHEARFHLTSNAVHWPDAVLDFLIAEKVDLVISLDGPQPVHDRNRTGPKGEGTHSRVMESIARLRARSESYFRRHVTLNAVGTAPLDLVELDRFFSEFPVQAALSSVEPTQFTPATDPLPARGWPEMKAKFLKGCLSGTFETPAFRERGYAFVYYLFIRDMERLHRRIVDTGFPETLEGFSNCAPGQERLFVSTDGTFETCEKTEGCARMRLGNVTDGVSAQAVTRIYRGFNALGHASCRSCFNLRLCRICFAHAQMGDGFSSAKRAWNCRTLRARTREMLSLYCEILERDPTALNFISERLPATGRSAVPARRPTADP</sequence>
<organism evidence="8 9">
    <name type="scientific">Rhodovulum imhoffii</name>
    <dbReference type="NCBI Taxonomy" id="365340"/>
    <lineage>
        <taxon>Bacteria</taxon>
        <taxon>Pseudomonadati</taxon>
        <taxon>Pseudomonadota</taxon>
        <taxon>Alphaproteobacteria</taxon>
        <taxon>Rhodobacterales</taxon>
        <taxon>Paracoccaceae</taxon>
        <taxon>Rhodovulum</taxon>
    </lineage>
</organism>
<keyword evidence="5" id="KW-0408">Iron</keyword>
<dbReference type="Gene3D" id="3.20.20.70">
    <property type="entry name" value="Aldolase class I"/>
    <property type="match status" value="1"/>
</dbReference>
<evidence type="ECO:0000256" key="6">
    <source>
        <dbReference type="ARBA" id="ARBA00023014"/>
    </source>
</evidence>